<dbReference type="Pfam" id="PF25549">
    <property type="entry name" value="DUF7927"/>
    <property type="match status" value="2"/>
</dbReference>
<protein>
    <submittedName>
        <fullName evidence="6">DUF11 domain-containing protein</fullName>
    </submittedName>
</protein>
<dbReference type="InterPro" id="IPR013783">
    <property type="entry name" value="Ig-like_fold"/>
</dbReference>
<feature type="compositionally biased region" description="Polar residues" evidence="1">
    <location>
        <begin position="360"/>
        <end position="375"/>
    </location>
</feature>
<dbReference type="Pfam" id="PF24346">
    <property type="entry name" value="DUF7507"/>
    <property type="match status" value="3"/>
</dbReference>
<feature type="domain" description="DUF7507" evidence="4">
    <location>
        <begin position="882"/>
        <end position="977"/>
    </location>
</feature>
<dbReference type="InterPro" id="IPR001434">
    <property type="entry name" value="OmcB-like_DUF11"/>
</dbReference>
<dbReference type="InterPro" id="IPR055354">
    <property type="entry name" value="DUF7507"/>
</dbReference>
<feature type="domain" description="DUF6923" evidence="3">
    <location>
        <begin position="21"/>
        <end position="248"/>
    </location>
</feature>
<dbReference type="RefSeq" id="WP_169750037.1">
    <property type="nucleotide sequence ID" value="NZ_JBEZVI010000013.1"/>
</dbReference>
<dbReference type="Pfam" id="PF01345">
    <property type="entry name" value="DUF11"/>
    <property type="match status" value="2"/>
</dbReference>
<sequence>MAQQAQAAPGDPFPQGPGLVFVAQGTAPGQPTTLYEAVQGTGQITFAAQGTAAFGYNAMGFRTTDRYLYAINNNDGLARIGQGGVATNLGQVGLPSSGTFSYNQGTFGDGATADTLYVRQSTSDNSLYAIDVPTMTSTRIALSTDVPNMSDIVWKDGYIWGVYGEGHQLVRIDPNSGAVLEVPLTGLPANPYGAQWVYGNGNIGISNNVTGTVYQLRLNNPTSSNPTVTILSSTRGPANTQNDGAAVAGEPADLGITKDGPATWAPGDTLTYTLRIHNYGPGDSSGYVVTDTLPDNLGNPTTTTDGCAVTTSDGQNLVQCTGPPLASGDDAPVITITGTAPDTPGTDCVADGISNTATVVGNESDPNPGNDTAASTACPDEQAPPSFTVSKTASVGPDAFVGPGDTVTYTVDVTNTGTQDYTADNPASFTDDLSDVTDDAQVDPDSLTGGAQLTDGGISWSGPLAVGETHTVTYTVTVNTPDAGDHVLRNAVTPGTTGSCTSADACTTTVPVASFTVSKSADPTVTSPGGVVHYTVTVTNNGAVDFGGTATPHAPPAHIEDALAGDLAGADYNGDADNGGTLQGTNLVWDLDLPVGATEQLTYSLTVHDSVAPGTELTNTVTPGPNGSCATPNSCSTTTLIGQYSVAKTVSATSAQPGDRVTYTVTLTNTGSAPFTDDNPASFSDDLTDVLDDATYNDDATGGATVTGTTLNWSGPLDVGATTTLTYSVTVNDPDTGNQHLRNAVTPGTGGVCAAAGSCATDVPVIVTPPTEPSLALRKQVVTPGPFRPGDRVDYTYTVTNTGNTTINDLTLADDRLSDITCQATSLDPDESTTCTGTYTVTEADAAIGTVRNTAVARGESDGTSVESPPDSAQIEVVTSRPALALRKTVDASHPYRVGDTATYTYTVTNTGNTTLSDITVTDNRVSGITCRATTLAPGTSTTCTGTYTVTAADASAGHVDNTAMAHGRSNGTPVESPTSSARIDIVTSRPALTIKKTVDSSRTYRAGDRITYTYTVTNTGDTTLNGITVTDNRVTDVTCRTTTLAPGESTTCTGTYTVTREDAKRGTLTNTAVATADNGSVRSDPAQATVKIKERKPCKGKDCRPCKGKDCNKPCKGKECRPCHGKHCDKPCKGKHCDRPCHGKHCHKRCDDKHGDRHCDRPCEGRRCEQE</sequence>
<evidence type="ECO:0000259" key="3">
    <source>
        <dbReference type="Pfam" id="PF21959"/>
    </source>
</evidence>
<dbReference type="EMBL" id="JBEZVI010000013">
    <property type="protein sequence ID" value="MEU3711912.1"/>
    <property type="molecule type" value="Genomic_DNA"/>
</dbReference>
<feature type="domain" description="DUF7507" evidence="4">
    <location>
        <begin position="772"/>
        <end position="868"/>
    </location>
</feature>
<name>A0ABV2Z1N7_9ACTN</name>
<proteinExistence type="predicted"/>
<feature type="domain" description="DUF7927" evidence="5">
    <location>
        <begin position="388"/>
        <end position="507"/>
    </location>
</feature>
<organism evidence="6 7">
    <name type="scientific">Streptomyces catenulae</name>
    <dbReference type="NCBI Taxonomy" id="66875"/>
    <lineage>
        <taxon>Bacteria</taxon>
        <taxon>Bacillati</taxon>
        <taxon>Actinomycetota</taxon>
        <taxon>Actinomycetes</taxon>
        <taxon>Kitasatosporales</taxon>
        <taxon>Streptomycetaceae</taxon>
        <taxon>Streptomyces</taxon>
    </lineage>
</organism>
<evidence type="ECO:0000259" key="2">
    <source>
        <dbReference type="Pfam" id="PF01345"/>
    </source>
</evidence>
<dbReference type="Proteomes" id="UP001550853">
    <property type="component" value="Unassembled WGS sequence"/>
</dbReference>
<evidence type="ECO:0000313" key="7">
    <source>
        <dbReference type="Proteomes" id="UP001550853"/>
    </source>
</evidence>
<evidence type="ECO:0000313" key="6">
    <source>
        <dbReference type="EMBL" id="MEU3711912.1"/>
    </source>
</evidence>
<dbReference type="PANTHER" id="PTHR34819:SF3">
    <property type="entry name" value="CELL SURFACE PROTEIN"/>
    <property type="match status" value="1"/>
</dbReference>
<dbReference type="NCBIfam" id="TIGR01451">
    <property type="entry name" value="B_ant_repeat"/>
    <property type="match status" value="5"/>
</dbReference>
<dbReference type="SUPFAM" id="SSF63825">
    <property type="entry name" value="YWTD domain"/>
    <property type="match status" value="1"/>
</dbReference>
<evidence type="ECO:0000259" key="4">
    <source>
        <dbReference type="Pfam" id="PF24346"/>
    </source>
</evidence>
<comment type="caution">
    <text evidence="6">The sequence shown here is derived from an EMBL/GenBank/DDBJ whole genome shotgun (WGS) entry which is preliminary data.</text>
</comment>
<dbReference type="PANTHER" id="PTHR34819">
    <property type="entry name" value="LARGE CYSTEINE-RICH PERIPLASMIC PROTEIN OMCB"/>
    <property type="match status" value="1"/>
</dbReference>
<evidence type="ECO:0000256" key="1">
    <source>
        <dbReference type="SAM" id="MobiDB-lite"/>
    </source>
</evidence>
<keyword evidence="7" id="KW-1185">Reference proteome</keyword>
<feature type="domain" description="DUF11" evidence="2">
    <location>
        <begin position="517"/>
        <end position="622"/>
    </location>
</feature>
<feature type="domain" description="DUF7507" evidence="4">
    <location>
        <begin position="991"/>
        <end position="1079"/>
    </location>
</feature>
<dbReference type="InterPro" id="IPR054215">
    <property type="entry name" value="DUF6923"/>
</dbReference>
<dbReference type="InterPro" id="IPR051172">
    <property type="entry name" value="Chlamydia_OmcB"/>
</dbReference>
<reference evidence="6 7" key="1">
    <citation type="submission" date="2024-06" db="EMBL/GenBank/DDBJ databases">
        <title>The Natural Products Discovery Center: Release of the First 8490 Sequenced Strains for Exploring Actinobacteria Biosynthetic Diversity.</title>
        <authorList>
            <person name="Kalkreuter E."/>
            <person name="Kautsar S.A."/>
            <person name="Yang D."/>
            <person name="Bader C.D."/>
            <person name="Teijaro C.N."/>
            <person name="Fluegel L."/>
            <person name="Davis C.M."/>
            <person name="Simpson J.R."/>
            <person name="Lauterbach L."/>
            <person name="Steele A.D."/>
            <person name="Gui C."/>
            <person name="Meng S."/>
            <person name="Li G."/>
            <person name="Viehrig K."/>
            <person name="Ye F."/>
            <person name="Su P."/>
            <person name="Kiefer A.F."/>
            <person name="Nichols A."/>
            <person name="Cepeda A.J."/>
            <person name="Yan W."/>
            <person name="Fan B."/>
            <person name="Jiang Y."/>
            <person name="Adhikari A."/>
            <person name="Zheng C.-J."/>
            <person name="Schuster L."/>
            <person name="Cowan T.M."/>
            <person name="Smanski M.J."/>
            <person name="Chevrette M.G."/>
            <person name="De Carvalho L.P.S."/>
            <person name="Shen B."/>
        </authorList>
    </citation>
    <scope>NUCLEOTIDE SEQUENCE [LARGE SCALE GENOMIC DNA]</scope>
    <source>
        <strain evidence="6 7">NPDC033039</strain>
    </source>
</reference>
<feature type="domain" description="DUF11" evidence="2">
    <location>
        <begin position="253"/>
        <end position="376"/>
    </location>
</feature>
<gene>
    <name evidence="6" type="ORF">AB0E61_17655</name>
</gene>
<evidence type="ECO:0000259" key="5">
    <source>
        <dbReference type="Pfam" id="PF25549"/>
    </source>
</evidence>
<feature type="region of interest" description="Disordered" evidence="1">
    <location>
        <begin position="360"/>
        <end position="383"/>
    </location>
</feature>
<dbReference type="InterPro" id="IPR057687">
    <property type="entry name" value="DUF7927"/>
</dbReference>
<accession>A0ABV2Z1N7</accession>
<dbReference type="Gene3D" id="2.60.40.10">
    <property type="entry name" value="Immunoglobulins"/>
    <property type="match status" value="3"/>
</dbReference>
<dbReference type="InterPro" id="IPR047589">
    <property type="entry name" value="DUF11_rpt"/>
</dbReference>
<dbReference type="Pfam" id="PF21959">
    <property type="entry name" value="DUF6923"/>
    <property type="match status" value="1"/>
</dbReference>
<feature type="domain" description="DUF7927" evidence="5">
    <location>
        <begin position="648"/>
        <end position="750"/>
    </location>
</feature>